<dbReference type="PANTHER" id="PTHR23427:SF2">
    <property type="entry name" value="SURFEIT LOCUS PROTEIN 1"/>
    <property type="match status" value="1"/>
</dbReference>
<dbReference type="AlphaFoldDB" id="A0A5D0RLL0"/>
<dbReference type="Pfam" id="PF02104">
    <property type="entry name" value="SURF1"/>
    <property type="match status" value="1"/>
</dbReference>
<keyword evidence="3 6" id="KW-0812">Transmembrane</keyword>
<dbReference type="PANTHER" id="PTHR23427">
    <property type="entry name" value="SURFEIT LOCUS PROTEIN"/>
    <property type="match status" value="1"/>
</dbReference>
<evidence type="ECO:0000256" key="2">
    <source>
        <dbReference type="ARBA" id="ARBA00007165"/>
    </source>
</evidence>
<gene>
    <name evidence="7" type="ORF">FVF75_07395</name>
</gene>
<comment type="caution">
    <text evidence="7">The sequence shown here is derived from an EMBL/GenBank/DDBJ whole genome shotgun (WGS) entry which is preliminary data.</text>
</comment>
<name>A0A5D0RLL0_9RHOB</name>
<dbReference type="RefSeq" id="WP_148377293.1">
    <property type="nucleotide sequence ID" value="NZ_VSIY01000004.1"/>
</dbReference>
<comment type="caution">
    <text evidence="6">Lacks conserved residue(s) required for the propagation of feature annotation.</text>
</comment>
<comment type="similarity">
    <text evidence="2 6">Belongs to the SURF1 family.</text>
</comment>
<sequence>MARQIVTGVFLVAGLALFIGLGLWQVERLMWKQSVIAGIEARIGDAPAPLPAVPDPDADRYLPVAVTGAMGDGALHVLVSSRDYGAGFRLIAPFTLADGRRIMVDRGYVPTELKEAPRATGPMTVTGNLHWPQERDAYTPEDDPDGNWWYARDVTKMAAALGTEPVLVVARTPTDPQILPMPVSAEDIPNDHLGYAITWFLLAATWAVMTGFALWRIRRRAQAGAGGLRPEGRGEST</sequence>
<feature type="transmembrane region" description="Helical" evidence="6">
    <location>
        <begin position="193"/>
        <end position="215"/>
    </location>
</feature>
<dbReference type="CDD" id="cd06662">
    <property type="entry name" value="SURF1"/>
    <property type="match status" value="1"/>
</dbReference>
<keyword evidence="5 6" id="KW-0472">Membrane</keyword>
<keyword evidence="6" id="KW-1003">Cell membrane</keyword>
<proteinExistence type="inferred from homology"/>
<reference evidence="7 8" key="1">
    <citation type="submission" date="2019-08" db="EMBL/GenBank/DDBJ databases">
        <title>Identification of a novel species of the genus Boseongicola.</title>
        <authorList>
            <person name="Zhang X.-Q."/>
        </authorList>
    </citation>
    <scope>NUCLEOTIDE SEQUENCE [LARGE SCALE GENOMIC DNA]</scope>
    <source>
        <strain evidence="7 8">HY14</strain>
    </source>
</reference>
<evidence type="ECO:0000256" key="4">
    <source>
        <dbReference type="ARBA" id="ARBA00022989"/>
    </source>
</evidence>
<evidence type="ECO:0000313" key="7">
    <source>
        <dbReference type="EMBL" id="TYB82530.1"/>
    </source>
</evidence>
<evidence type="ECO:0000256" key="1">
    <source>
        <dbReference type="ARBA" id="ARBA00004370"/>
    </source>
</evidence>
<dbReference type="InterPro" id="IPR045214">
    <property type="entry name" value="Surf1/Surf4"/>
</dbReference>
<protein>
    <recommendedName>
        <fullName evidence="6">SURF1-like protein</fullName>
    </recommendedName>
</protein>
<keyword evidence="8" id="KW-1185">Reference proteome</keyword>
<keyword evidence="4 6" id="KW-1133">Transmembrane helix</keyword>
<dbReference type="InterPro" id="IPR002994">
    <property type="entry name" value="Surf1/Shy1"/>
</dbReference>
<evidence type="ECO:0000256" key="3">
    <source>
        <dbReference type="ARBA" id="ARBA00022692"/>
    </source>
</evidence>
<comment type="subcellular location">
    <subcellularLocation>
        <location evidence="6">Cell membrane</location>
        <topology evidence="6">Multi-pass membrane protein</topology>
    </subcellularLocation>
    <subcellularLocation>
        <location evidence="1">Membrane</location>
    </subcellularLocation>
</comment>
<evidence type="ECO:0000313" key="8">
    <source>
        <dbReference type="Proteomes" id="UP000322080"/>
    </source>
</evidence>
<dbReference type="Proteomes" id="UP000322080">
    <property type="component" value="Unassembled WGS sequence"/>
</dbReference>
<evidence type="ECO:0000256" key="5">
    <source>
        <dbReference type="ARBA" id="ARBA00023136"/>
    </source>
</evidence>
<evidence type="ECO:0000256" key="6">
    <source>
        <dbReference type="RuleBase" id="RU363076"/>
    </source>
</evidence>
<accession>A0A5D0RLL0</accession>
<dbReference type="EMBL" id="VSIY01000004">
    <property type="protein sequence ID" value="TYB82530.1"/>
    <property type="molecule type" value="Genomic_DNA"/>
</dbReference>
<dbReference type="PROSITE" id="PS50895">
    <property type="entry name" value="SURF1"/>
    <property type="match status" value="1"/>
</dbReference>
<organism evidence="7 8">
    <name type="scientific">Maritimibacter fusiformis</name>
    <dbReference type="NCBI Taxonomy" id="2603819"/>
    <lineage>
        <taxon>Bacteria</taxon>
        <taxon>Pseudomonadati</taxon>
        <taxon>Pseudomonadota</taxon>
        <taxon>Alphaproteobacteria</taxon>
        <taxon>Rhodobacterales</taxon>
        <taxon>Roseobacteraceae</taxon>
        <taxon>Maritimibacter</taxon>
    </lineage>
</organism>
<dbReference type="GO" id="GO:0005886">
    <property type="term" value="C:plasma membrane"/>
    <property type="evidence" value="ECO:0007669"/>
    <property type="project" value="UniProtKB-SubCell"/>
</dbReference>